<proteinExistence type="predicted"/>
<dbReference type="RefSeq" id="WP_235658347.1">
    <property type="nucleotide sequence ID" value="NZ_QJJU01000007.1"/>
</dbReference>
<dbReference type="SUPFAM" id="SSF52821">
    <property type="entry name" value="Rhodanese/Cell cycle control phosphatase"/>
    <property type="match status" value="1"/>
</dbReference>
<name>A0A318HGL8_9MYCO</name>
<dbReference type="InterPro" id="IPR036873">
    <property type="entry name" value="Rhodanese-like_dom_sf"/>
</dbReference>
<dbReference type="PROSITE" id="PS50206">
    <property type="entry name" value="RHODANESE_3"/>
    <property type="match status" value="1"/>
</dbReference>
<dbReference type="GO" id="GO:0016740">
    <property type="term" value="F:transferase activity"/>
    <property type="evidence" value="ECO:0007669"/>
    <property type="project" value="UniProtKB-KW"/>
</dbReference>
<dbReference type="SMART" id="SM00450">
    <property type="entry name" value="RHOD"/>
    <property type="match status" value="1"/>
</dbReference>
<dbReference type="InterPro" id="IPR001763">
    <property type="entry name" value="Rhodanese-like_dom"/>
</dbReference>
<dbReference type="CDD" id="cd00158">
    <property type="entry name" value="RHOD"/>
    <property type="match status" value="1"/>
</dbReference>
<dbReference type="InterPro" id="IPR050229">
    <property type="entry name" value="GlpE_sulfurtransferase"/>
</dbReference>
<dbReference type="Pfam" id="PF00581">
    <property type="entry name" value="Rhodanese"/>
    <property type="match status" value="1"/>
</dbReference>
<dbReference type="AlphaFoldDB" id="A0A318HGL8"/>
<dbReference type="Gene3D" id="3.40.250.10">
    <property type="entry name" value="Rhodanese-like domain"/>
    <property type="match status" value="1"/>
</dbReference>
<protein>
    <submittedName>
        <fullName evidence="2">Rhodanese-related sulfurtransferase</fullName>
    </submittedName>
</protein>
<evidence type="ECO:0000259" key="1">
    <source>
        <dbReference type="PROSITE" id="PS50206"/>
    </source>
</evidence>
<keyword evidence="3" id="KW-1185">Reference proteome</keyword>
<dbReference type="PANTHER" id="PTHR43031:SF7">
    <property type="entry name" value="NITRIC OXIDE REDUCTASE FLRD-NAD(+) REDUCTASE"/>
    <property type="match status" value="1"/>
</dbReference>
<sequence>MNTSLNDNTERLAMPRPISAATARRRHGAGALLVDIRPQVARHQGSITGALLIDPATIADQLTDRHREIVLCSVSAQRAISAAEQLSHLGYDRVHYLAGGYAAWHHRAVTR</sequence>
<gene>
    <name evidence="2" type="ORF">C8E89_10755</name>
</gene>
<evidence type="ECO:0000313" key="3">
    <source>
        <dbReference type="Proteomes" id="UP000247781"/>
    </source>
</evidence>
<dbReference type="Proteomes" id="UP000247781">
    <property type="component" value="Unassembled WGS sequence"/>
</dbReference>
<reference evidence="2 3" key="2">
    <citation type="submission" date="2018-06" db="EMBL/GenBank/DDBJ databases">
        <title>Sequencing of bacterial isolates from soil warming experiment in Harvard Forest, Massachusetts, USA.</title>
        <authorList>
            <person name="Deangelis K.PhD."/>
        </authorList>
    </citation>
    <scope>NUCLEOTIDE SEQUENCE [LARGE SCALE GENOMIC DNA]</scope>
    <source>
        <strain evidence="2 3">GAS496</strain>
    </source>
</reference>
<dbReference type="PANTHER" id="PTHR43031">
    <property type="entry name" value="FAD-DEPENDENT OXIDOREDUCTASE"/>
    <property type="match status" value="1"/>
</dbReference>
<reference evidence="3" key="1">
    <citation type="submission" date="2018-05" db="EMBL/GenBank/DDBJ databases">
        <authorList>
            <person name="Deangelis K."/>
            <person name="Huntemann M."/>
            <person name="Clum A."/>
            <person name="Pillay M."/>
            <person name="Palaniappan K."/>
            <person name="Varghese N."/>
            <person name="Mikhailova N."/>
            <person name="Stamatis D."/>
            <person name="Reddy T."/>
            <person name="Daum C."/>
            <person name="Shapiro N."/>
            <person name="Ivanova N."/>
            <person name="Kyrpides N."/>
            <person name="Woyke T."/>
        </authorList>
    </citation>
    <scope>NUCLEOTIDE SEQUENCE [LARGE SCALE GENOMIC DNA]</scope>
    <source>
        <strain evidence="3">GAS496</strain>
    </source>
</reference>
<accession>A0A318HGL8</accession>
<evidence type="ECO:0000313" key="2">
    <source>
        <dbReference type="EMBL" id="PXX08751.1"/>
    </source>
</evidence>
<feature type="domain" description="Rhodanese" evidence="1">
    <location>
        <begin position="27"/>
        <end position="111"/>
    </location>
</feature>
<organism evidence="2 3">
    <name type="scientific">Mycolicibacterium moriokaense</name>
    <dbReference type="NCBI Taxonomy" id="39691"/>
    <lineage>
        <taxon>Bacteria</taxon>
        <taxon>Bacillati</taxon>
        <taxon>Actinomycetota</taxon>
        <taxon>Actinomycetes</taxon>
        <taxon>Mycobacteriales</taxon>
        <taxon>Mycobacteriaceae</taxon>
        <taxon>Mycolicibacterium</taxon>
    </lineage>
</organism>
<keyword evidence="2" id="KW-0808">Transferase</keyword>
<comment type="caution">
    <text evidence="2">The sequence shown here is derived from an EMBL/GenBank/DDBJ whole genome shotgun (WGS) entry which is preliminary data.</text>
</comment>
<dbReference type="EMBL" id="QJJU01000007">
    <property type="protein sequence ID" value="PXX08751.1"/>
    <property type="molecule type" value="Genomic_DNA"/>
</dbReference>